<dbReference type="EMBL" id="MCAQ01000028">
    <property type="protein sequence ID" value="RKF31853.1"/>
    <property type="molecule type" value="Genomic_DNA"/>
</dbReference>
<protein>
    <submittedName>
        <fullName evidence="2">Uncharacterized protein</fullName>
    </submittedName>
</protein>
<keyword evidence="3" id="KW-1185">Reference proteome</keyword>
<evidence type="ECO:0000256" key="1">
    <source>
        <dbReference type="SAM" id="SignalP"/>
    </source>
</evidence>
<sequence length="162" mass="17902">MKNTSYIVVTLLLTLLVGCAQQNPATDTALGLNESAAIHELADLPENPLLLHGITSRIQPKDGTLSTLYGNTIAYDHAHTKGAGNYPAGAVLYYVTWQSEADKQWFGANVPALIKTVEQVKFTNENKVQYTLYRGNKRESEISSSEMRINLIKNMEIATFVE</sequence>
<feature type="signal peptide" evidence="1">
    <location>
        <begin position="1"/>
        <end position="22"/>
    </location>
</feature>
<dbReference type="PROSITE" id="PS51257">
    <property type="entry name" value="PROKAR_LIPOPROTEIN"/>
    <property type="match status" value="1"/>
</dbReference>
<name>A0A420FFT3_9SPHI</name>
<reference evidence="2 3" key="1">
    <citation type="submission" date="2016-07" db="EMBL/GenBank/DDBJ databases">
        <title>Genome analysis of Sphingobacterium siyangense T12B17.</title>
        <authorList>
            <person name="Xu D."/>
            <person name="Su Y."/>
            <person name="Zheng S."/>
        </authorList>
    </citation>
    <scope>NUCLEOTIDE SEQUENCE [LARGE SCALE GENOMIC DNA]</scope>
    <source>
        <strain evidence="2 3">T12B17</strain>
    </source>
</reference>
<organism evidence="2 3">
    <name type="scientific">Sphingobacterium siyangense</name>
    <dbReference type="NCBI Taxonomy" id="459529"/>
    <lineage>
        <taxon>Bacteria</taxon>
        <taxon>Pseudomonadati</taxon>
        <taxon>Bacteroidota</taxon>
        <taxon>Sphingobacteriia</taxon>
        <taxon>Sphingobacteriales</taxon>
        <taxon>Sphingobacteriaceae</taxon>
        <taxon>Sphingobacterium</taxon>
    </lineage>
</organism>
<dbReference type="Proteomes" id="UP000286402">
    <property type="component" value="Unassembled WGS sequence"/>
</dbReference>
<evidence type="ECO:0000313" key="3">
    <source>
        <dbReference type="Proteomes" id="UP000286402"/>
    </source>
</evidence>
<comment type="caution">
    <text evidence="2">The sequence shown here is derived from an EMBL/GenBank/DDBJ whole genome shotgun (WGS) entry which is preliminary data.</text>
</comment>
<proteinExistence type="predicted"/>
<keyword evidence="1" id="KW-0732">Signal</keyword>
<dbReference type="AlphaFoldDB" id="A0A420FFT3"/>
<gene>
    <name evidence="2" type="ORF">BCY89_17005</name>
</gene>
<accession>A0A420FFT3</accession>
<dbReference type="RefSeq" id="WP_120336086.1">
    <property type="nucleotide sequence ID" value="NZ_MCAQ01000028.1"/>
</dbReference>
<feature type="chain" id="PRO_5019298646" evidence="1">
    <location>
        <begin position="23"/>
        <end position="162"/>
    </location>
</feature>
<evidence type="ECO:0000313" key="2">
    <source>
        <dbReference type="EMBL" id="RKF31853.1"/>
    </source>
</evidence>